<keyword evidence="4" id="KW-1185">Reference proteome</keyword>
<evidence type="ECO:0000313" key="4">
    <source>
        <dbReference type="Proteomes" id="UP000617628"/>
    </source>
</evidence>
<dbReference type="Proteomes" id="UP000617628">
    <property type="component" value="Unassembled WGS sequence"/>
</dbReference>
<dbReference type="SUPFAM" id="SSF52266">
    <property type="entry name" value="SGNH hydrolase"/>
    <property type="match status" value="1"/>
</dbReference>
<dbReference type="Pfam" id="PF03629">
    <property type="entry name" value="SASA"/>
    <property type="match status" value="1"/>
</dbReference>
<dbReference type="InterPro" id="IPR005181">
    <property type="entry name" value="SASA"/>
</dbReference>
<organism evidence="3 4">
    <name type="scientific">Pelagicoccus mobilis</name>
    <dbReference type="NCBI Taxonomy" id="415221"/>
    <lineage>
        <taxon>Bacteria</taxon>
        <taxon>Pseudomonadati</taxon>
        <taxon>Verrucomicrobiota</taxon>
        <taxon>Opitutia</taxon>
        <taxon>Puniceicoccales</taxon>
        <taxon>Pelagicoccaceae</taxon>
        <taxon>Pelagicoccus</taxon>
    </lineage>
</organism>
<dbReference type="Gene3D" id="2.60.40.10">
    <property type="entry name" value="Immunoglobulins"/>
    <property type="match status" value="1"/>
</dbReference>
<gene>
    <name evidence="3" type="ORF">JIN87_15970</name>
</gene>
<dbReference type="Gene3D" id="3.40.50.1110">
    <property type="entry name" value="SGNH hydrolase"/>
    <property type="match status" value="1"/>
</dbReference>
<name>A0A934VS77_9BACT</name>
<dbReference type="PANTHER" id="PTHR22901">
    <property type="entry name" value="SIALATE O-ACETYLESTERASE"/>
    <property type="match status" value="1"/>
</dbReference>
<dbReference type="InterPro" id="IPR036514">
    <property type="entry name" value="SGNH_hydro_sf"/>
</dbReference>
<dbReference type="RefSeq" id="WP_200356591.1">
    <property type="nucleotide sequence ID" value="NZ_JAENIL010000029.1"/>
</dbReference>
<accession>A0A934VS77</accession>
<comment type="caution">
    <text evidence="3">The sequence shown here is derived from an EMBL/GenBank/DDBJ whole genome shotgun (WGS) entry which is preliminary data.</text>
</comment>
<dbReference type="EMBL" id="JAENIL010000029">
    <property type="protein sequence ID" value="MBK1878378.1"/>
    <property type="molecule type" value="Genomic_DNA"/>
</dbReference>
<evidence type="ECO:0000313" key="3">
    <source>
        <dbReference type="EMBL" id="MBK1878378.1"/>
    </source>
</evidence>
<protein>
    <recommendedName>
        <fullName evidence="2">Sialate O-acetylesterase domain-containing protein</fullName>
    </recommendedName>
</protein>
<dbReference type="InterPro" id="IPR013783">
    <property type="entry name" value="Ig-like_fold"/>
</dbReference>
<dbReference type="SUPFAM" id="SSF49785">
    <property type="entry name" value="Galactose-binding domain-like"/>
    <property type="match status" value="1"/>
</dbReference>
<dbReference type="GO" id="GO:0004553">
    <property type="term" value="F:hydrolase activity, hydrolyzing O-glycosyl compounds"/>
    <property type="evidence" value="ECO:0007669"/>
    <property type="project" value="InterPro"/>
</dbReference>
<proteinExistence type="predicted"/>
<evidence type="ECO:0000256" key="1">
    <source>
        <dbReference type="ARBA" id="ARBA00022801"/>
    </source>
</evidence>
<dbReference type="AlphaFoldDB" id="A0A934VS77"/>
<evidence type="ECO:0000259" key="2">
    <source>
        <dbReference type="Pfam" id="PF03629"/>
    </source>
</evidence>
<reference evidence="3" key="1">
    <citation type="submission" date="2021-01" db="EMBL/GenBank/DDBJ databases">
        <title>Modified the classification status of verrucomicrobia.</title>
        <authorList>
            <person name="Feng X."/>
        </authorList>
    </citation>
    <scope>NUCLEOTIDE SEQUENCE</scope>
    <source>
        <strain evidence="3">KCTC 13126</strain>
    </source>
</reference>
<dbReference type="InterPro" id="IPR008979">
    <property type="entry name" value="Galactose-bd-like_sf"/>
</dbReference>
<dbReference type="InterPro" id="IPR039329">
    <property type="entry name" value="SIAE"/>
</dbReference>
<keyword evidence="1" id="KW-0378">Hydrolase</keyword>
<dbReference type="Gene3D" id="2.60.120.260">
    <property type="entry name" value="Galactose-binding domain-like"/>
    <property type="match status" value="1"/>
</dbReference>
<feature type="domain" description="Sialate O-acetylesterase" evidence="2">
    <location>
        <begin position="415"/>
        <end position="508"/>
    </location>
</feature>
<sequence length="649" mass="72032">MISKNLKALAIASASFICSELSAEVRLPSIVSDGMILQRDVSLKVWGWADAGEKVTVNFLGKSHSTKADSNGDWQLSLPPAEAGGPHSMRITGNNEIKLDDILIGDVWLASGQSNMTHAFNRWQEDYASEIANSKNDKIRQFSVPTTPILSGPANDVPNQSWKKANPDNLLDFTVVGYFFAKTLHDSYDVPQGIIMSCVGGTRIEAWTSEEGLKAFPKQLEIIERNKDSDYVARVNAEAKADREEVGPKKTIDQGTAGEINWYDPAYKAVNWKPINIPGYWEHQGVRNLDGVVWYRREVEVPESMTGIEVTAKLGRIRNADDFYVNGQRVGGTGYEYPQRRYKIPTGVLKSGKNLLVVRVRNDSGNGGFIPDRPYQLEADGQAIDLKGTWHYRVGEVFAPATREHKQGISAQSQPSSLYNGMIAPLTNYQIRGALWYQGEANASNPQEYRQLLPNLITDWRNKWSIDELSFFIAQLPRFMDVDYLPAESNWAELREVQLKTGLTTPNTGTGINIDLGEWNDIHPAKKGIVGERLALLARSISYSDKTIVPSGPIFTSQEIKDGKIVLSFHHVGSGLVSNNGEELAHFAIAGEDKRFVWASAEIAGDKVVVSSKEVSKPRYVRYAWADNPDFANLANKEGLPAAPFRTDN</sequence>
<dbReference type="PANTHER" id="PTHR22901:SF0">
    <property type="entry name" value="SIALATE O-ACETYLESTERASE"/>
    <property type="match status" value="1"/>
</dbReference>
<dbReference type="GO" id="GO:0001681">
    <property type="term" value="F:sialate O-acetylesterase activity"/>
    <property type="evidence" value="ECO:0007669"/>
    <property type="project" value="InterPro"/>
</dbReference>
<dbReference type="GO" id="GO:0005975">
    <property type="term" value="P:carbohydrate metabolic process"/>
    <property type="evidence" value="ECO:0007669"/>
    <property type="project" value="InterPro"/>
</dbReference>